<dbReference type="GeneID" id="14376070"/>
<dbReference type="eggNOG" id="arCOG11985">
    <property type="taxonomic scope" value="Archaea"/>
</dbReference>
<sequence>MGRYDYDEPTPNPACERCEVGLTADHWVRLEALHQGTLSDQYQDSEKLICVDCVAALGMLEFSTANTSEGRST</sequence>
<dbReference type="Proteomes" id="UP000010846">
    <property type="component" value="Chromosome"/>
</dbReference>
<organism evidence="1 2">
    <name type="scientific">Halovivax ruber (strain DSM 18193 / JCM 13892 / XH-70)</name>
    <dbReference type="NCBI Taxonomy" id="797302"/>
    <lineage>
        <taxon>Archaea</taxon>
        <taxon>Methanobacteriati</taxon>
        <taxon>Methanobacteriota</taxon>
        <taxon>Stenosarchaea group</taxon>
        <taxon>Halobacteria</taxon>
        <taxon>Halobacteriales</taxon>
        <taxon>Natrialbaceae</taxon>
        <taxon>Halovivax</taxon>
    </lineage>
</organism>
<dbReference type="KEGG" id="hru:Halru_0763"/>
<evidence type="ECO:0000313" key="1">
    <source>
        <dbReference type="EMBL" id="AGB15389.1"/>
    </source>
</evidence>
<keyword evidence="2" id="KW-1185">Reference proteome</keyword>
<dbReference type="RefSeq" id="WP_015300062.1">
    <property type="nucleotide sequence ID" value="NC_019964.1"/>
</dbReference>
<dbReference type="AlphaFoldDB" id="L0I9K9"/>
<evidence type="ECO:0000313" key="2">
    <source>
        <dbReference type="Proteomes" id="UP000010846"/>
    </source>
</evidence>
<dbReference type="HOGENOM" id="CLU_2662237_0_0_2"/>
<reference evidence="1" key="1">
    <citation type="submission" date="2011-09" db="EMBL/GenBank/DDBJ databases">
        <title>Complete sequence of Halovivax ruber XH-70.</title>
        <authorList>
            <consortium name="US DOE Joint Genome Institute"/>
            <person name="Lucas S."/>
            <person name="Han J."/>
            <person name="Lapidus A."/>
            <person name="Cheng J.-F."/>
            <person name="Goodwin L."/>
            <person name="Pitluck S."/>
            <person name="Peters L."/>
            <person name="Mikhailova N."/>
            <person name="Davenport K."/>
            <person name="Detter J.C."/>
            <person name="Han C."/>
            <person name="Tapia R."/>
            <person name="Land M."/>
            <person name="Hauser L."/>
            <person name="Kyrpides N."/>
            <person name="Ivanova N."/>
            <person name="Pagani I."/>
            <person name="Sproer C."/>
            <person name="Anderson I."/>
            <person name="Woyke T."/>
        </authorList>
    </citation>
    <scope>NUCLEOTIDE SEQUENCE</scope>
    <source>
        <strain evidence="1">XH-70</strain>
    </source>
</reference>
<protein>
    <submittedName>
        <fullName evidence="1">Uncharacterized protein</fullName>
    </submittedName>
</protein>
<dbReference type="EMBL" id="CP003050">
    <property type="protein sequence ID" value="AGB15389.1"/>
    <property type="molecule type" value="Genomic_DNA"/>
</dbReference>
<dbReference type="STRING" id="797302.Halru_0763"/>
<dbReference type="OrthoDB" id="204520at2157"/>
<accession>L0I9K9</accession>
<name>L0I9K9_HALRX</name>
<proteinExistence type="predicted"/>
<gene>
    <name evidence="1" type="ordered locus">Halru_0763</name>
</gene>